<evidence type="ECO:0000313" key="2">
    <source>
        <dbReference type="EMBL" id="RKP14492.1"/>
    </source>
</evidence>
<feature type="region of interest" description="Disordered" evidence="1">
    <location>
        <begin position="1"/>
        <end position="24"/>
    </location>
</feature>
<evidence type="ECO:0000256" key="1">
    <source>
        <dbReference type="SAM" id="MobiDB-lite"/>
    </source>
</evidence>
<dbReference type="EMBL" id="KZ987827">
    <property type="protein sequence ID" value="RKP14492.1"/>
    <property type="molecule type" value="Genomic_DNA"/>
</dbReference>
<dbReference type="OrthoDB" id="5531344at2759"/>
<gene>
    <name evidence="2" type="ORF">BJ684DRAFT_6143</name>
</gene>
<dbReference type="AlphaFoldDB" id="A0A4P9Y6R1"/>
<proteinExistence type="predicted"/>
<feature type="non-terminal residue" evidence="2">
    <location>
        <position position="1"/>
    </location>
</feature>
<dbReference type="Proteomes" id="UP000267251">
    <property type="component" value="Unassembled WGS sequence"/>
</dbReference>
<sequence length="165" mass="19078">KVKEEEEEEWTAAPTTSQHTDPEHLLYKSTKTEVALKIQAFQRRKREEINESNRAEFLLPTLDDQAEGCARTNAKDLDRSIQIKTEVVQNDWGPLDQSVHTLTTPDDVDERLGNLEEHLALHYATPTPPDVYRRLRALESRILQLERDHPIWSATHFHQPGRPSP</sequence>
<keyword evidence="3" id="KW-1185">Reference proteome</keyword>
<protein>
    <submittedName>
        <fullName evidence="2">Uncharacterized protein</fullName>
    </submittedName>
</protein>
<name>A0A4P9Y6R1_9FUNG</name>
<feature type="compositionally biased region" description="Acidic residues" evidence="1">
    <location>
        <begin position="1"/>
        <end position="10"/>
    </location>
</feature>
<evidence type="ECO:0000313" key="3">
    <source>
        <dbReference type="Proteomes" id="UP000267251"/>
    </source>
</evidence>
<organism evidence="2 3">
    <name type="scientific">Piptocephalis cylindrospora</name>
    <dbReference type="NCBI Taxonomy" id="1907219"/>
    <lineage>
        <taxon>Eukaryota</taxon>
        <taxon>Fungi</taxon>
        <taxon>Fungi incertae sedis</taxon>
        <taxon>Zoopagomycota</taxon>
        <taxon>Zoopagomycotina</taxon>
        <taxon>Zoopagomycetes</taxon>
        <taxon>Zoopagales</taxon>
        <taxon>Piptocephalidaceae</taxon>
        <taxon>Piptocephalis</taxon>
    </lineage>
</organism>
<feature type="non-terminal residue" evidence="2">
    <location>
        <position position="165"/>
    </location>
</feature>
<accession>A0A4P9Y6R1</accession>
<reference evidence="3" key="1">
    <citation type="journal article" date="2018" name="Nat. Microbiol.">
        <title>Leveraging single-cell genomics to expand the fungal tree of life.</title>
        <authorList>
            <person name="Ahrendt S.R."/>
            <person name="Quandt C.A."/>
            <person name="Ciobanu D."/>
            <person name="Clum A."/>
            <person name="Salamov A."/>
            <person name="Andreopoulos B."/>
            <person name="Cheng J.F."/>
            <person name="Woyke T."/>
            <person name="Pelin A."/>
            <person name="Henrissat B."/>
            <person name="Reynolds N.K."/>
            <person name="Benny G.L."/>
            <person name="Smith M.E."/>
            <person name="James T.Y."/>
            <person name="Grigoriev I.V."/>
        </authorList>
    </citation>
    <scope>NUCLEOTIDE SEQUENCE [LARGE SCALE GENOMIC DNA]</scope>
</reference>